<dbReference type="PANTHER" id="PTHR43798">
    <property type="entry name" value="MONOACYLGLYCEROL LIPASE"/>
    <property type="match status" value="1"/>
</dbReference>
<dbReference type="OrthoDB" id="94039at2759"/>
<gene>
    <name evidence="2" type="ORF">LAME_0F03774G</name>
</gene>
<dbReference type="EMBL" id="LT598477">
    <property type="protein sequence ID" value="SCU93427.1"/>
    <property type="molecule type" value="Genomic_DNA"/>
</dbReference>
<sequence length="373" mass="42185">MPDTSEFRKTTRTVDAVSPRSSKLSTLDSTKDVLKVVYDVYESQWTATDSSLVNFVFLHGSGMNRKVWDDYVDKLNLPANKRGWRIGKVVLIDQVNHGDSAVLNEPLLGTIYDWSDGARDVCKICADEFYNGSRKNGTFNVVVGHSMGGFQALCCSVLFPGIFDTVLCIEPVVWMKRVRNAGNDDITIMSPTFYKALAATMQDEFSSQQHFDRYFDKSSLYAASDPVIKKRERQFELQKLTENVFRTKTNARQHMLTYLTLNPTATWLMKSLPFINCPVACIYGSKSKWCPPENRHYLRNHIKGYQEVEVDGGHLINIESPASVIGNINTSLSKLLPKETEKSGLDADARQSKFDSDYKTLLKERVMKGTPKL</sequence>
<keyword evidence="3" id="KW-1185">Reference proteome</keyword>
<dbReference type="AlphaFoldDB" id="A0A1G4JRH5"/>
<organism evidence="2 3">
    <name type="scientific">Lachancea meyersii CBS 8951</name>
    <dbReference type="NCBI Taxonomy" id="1266667"/>
    <lineage>
        <taxon>Eukaryota</taxon>
        <taxon>Fungi</taxon>
        <taxon>Dikarya</taxon>
        <taxon>Ascomycota</taxon>
        <taxon>Saccharomycotina</taxon>
        <taxon>Saccharomycetes</taxon>
        <taxon>Saccharomycetales</taxon>
        <taxon>Saccharomycetaceae</taxon>
        <taxon>Lachancea</taxon>
    </lineage>
</organism>
<dbReference type="Proteomes" id="UP000191144">
    <property type="component" value="Chromosome F"/>
</dbReference>
<dbReference type="SUPFAM" id="SSF53474">
    <property type="entry name" value="alpha/beta-Hydrolases"/>
    <property type="match status" value="1"/>
</dbReference>
<evidence type="ECO:0000313" key="2">
    <source>
        <dbReference type="EMBL" id="SCU93427.1"/>
    </source>
</evidence>
<proteinExistence type="predicted"/>
<evidence type="ECO:0000259" key="1">
    <source>
        <dbReference type="Pfam" id="PF12697"/>
    </source>
</evidence>
<feature type="domain" description="AB hydrolase-1" evidence="1">
    <location>
        <begin position="55"/>
        <end position="324"/>
    </location>
</feature>
<protein>
    <submittedName>
        <fullName evidence="2">LAME_0F03774g1_1</fullName>
    </submittedName>
</protein>
<reference evidence="3" key="1">
    <citation type="submission" date="2016-03" db="EMBL/GenBank/DDBJ databases">
        <authorList>
            <person name="Devillers Hugo."/>
        </authorList>
    </citation>
    <scope>NUCLEOTIDE SEQUENCE [LARGE SCALE GENOMIC DNA]</scope>
</reference>
<dbReference type="Gene3D" id="3.40.50.1820">
    <property type="entry name" value="alpha/beta hydrolase"/>
    <property type="match status" value="1"/>
</dbReference>
<dbReference type="PANTHER" id="PTHR43798:SF33">
    <property type="entry name" value="HYDROLASE, PUTATIVE (AFU_ORTHOLOGUE AFUA_2G14860)-RELATED"/>
    <property type="match status" value="1"/>
</dbReference>
<dbReference type="Pfam" id="PF12697">
    <property type="entry name" value="Abhydrolase_6"/>
    <property type="match status" value="1"/>
</dbReference>
<name>A0A1G4JRH5_9SACH</name>
<dbReference type="InterPro" id="IPR029058">
    <property type="entry name" value="AB_hydrolase_fold"/>
</dbReference>
<evidence type="ECO:0000313" key="3">
    <source>
        <dbReference type="Proteomes" id="UP000191144"/>
    </source>
</evidence>
<accession>A0A1G4JRH5</accession>
<dbReference type="InterPro" id="IPR000073">
    <property type="entry name" value="AB_hydrolase_1"/>
</dbReference>
<dbReference type="GO" id="GO:0016020">
    <property type="term" value="C:membrane"/>
    <property type="evidence" value="ECO:0007669"/>
    <property type="project" value="TreeGrafter"/>
</dbReference>
<dbReference type="InterPro" id="IPR050266">
    <property type="entry name" value="AB_hydrolase_sf"/>
</dbReference>